<protein>
    <recommendedName>
        <fullName evidence="3">DUF2439 domain-containing protein</fullName>
    </recommendedName>
</protein>
<evidence type="ECO:0000313" key="1">
    <source>
        <dbReference type="EMBL" id="MED6188449.1"/>
    </source>
</evidence>
<proteinExistence type="predicted"/>
<reference evidence="1 2" key="1">
    <citation type="journal article" date="2023" name="Plants (Basel)">
        <title>Bridging the Gap: Combining Genomics and Transcriptomics Approaches to Understand Stylosanthes scabra, an Orphan Legume from the Brazilian Caatinga.</title>
        <authorList>
            <person name="Ferreira-Neto J.R.C."/>
            <person name="da Silva M.D."/>
            <person name="Binneck E."/>
            <person name="de Melo N.F."/>
            <person name="da Silva R.H."/>
            <person name="de Melo A.L.T.M."/>
            <person name="Pandolfi V."/>
            <person name="Bustamante F.O."/>
            <person name="Brasileiro-Vidal A.C."/>
            <person name="Benko-Iseppon A.M."/>
        </authorList>
    </citation>
    <scope>NUCLEOTIDE SEQUENCE [LARGE SCALE GENOMIC DNA]</scope>
    <source>
        <tissue evidence="1">Leaves</tissue>
    </source>
</reference>
<evidence type="ECO:0000313" key="2">
    <source>
        <dbReference type="Proteomes" id="UP001341840"/>
    </source>
</evidence>
<accession>A0ABU6WRC2</accession>
<organism evidence="1 2">
    <name type="scientific">Stylosanthes scabra</name>
    <dbReference type="NCBI Taxonomy" id="79078"/>
    <lineage>
        <taxon>Eukaryota</taxon>
        <taxon>Viridiplantae</taxon>
        <taxon>Streptophyta</taxon>
        <taxon>Embryophyta</taxon>
        <taxon>Tracheophyta</taxon>
        <taxon>Spermatophyta</taxon>
        <taxon>Magnoliopsida</taxon>
        <taxon>eudicotyledons</taxon>
        <taxon>Gunneridae</taxon>
        <taxon>Pentapetalae</taxon>
        <taxon>rosids</taxon>
        <taxon>fabids</taxon>
        <taxon>Fabales</taxon>
        <taxon>Fabaceae</taxon>
        <taxon>Papilionoideae</taxon>
        <taxon>50 kb inversion clade</taxon>
        <taxon>dalbergioids sensu lato</taxon>
        <taxon>Dalbergieae</taxon>
        <taxon>Pterocarpus clade</taxon>
        <taxon>Stylosanthes</taxon>
    </lineage>
</organism>
<keyword evidence="2" id="KW-1185">Reference proteome</keyword>
<comment type="caution">
    <text evidence="1">The sequence shown here is derived from an EMBL/GenBank/DDBJ whole genome shotgun (WGS) entry which is preliminary data.</text>
</comment>
<name>A0ABU6WRC2_9FABA</name>
<dbReference type="Proteomes" id="UP001341840">
    <property type="component" value="Unassembled WGS sequence"/>
</dbReference>
<dbReference type="EMBL" id="JASCZI010182703">
    <property type="protein sequence ID" value="MED6188449.1"/>
    <property type="molecule type" value="Genomic_DNA"/>
</dbReference>
<evidence type="ECO:0008006" key="3">
    <source>
        <dbReference type="Google" id="ProtNLM"/>
    </source>
</evidence>
<sequence length="103" mass="11005">MFLVYKKIDGGKKKAFEDGEVAIQSSKCGILTQGTDTCFLVSIPMTHKAQSMPRPSSSMTQVQDHARTALPPCLGVGFHHSPRLGVARKPMTAPGARPNVSPA</sequence>
<gene>
    <name evidence="1" type="ORF">PIB30_086080</name>
</gene>